<evidence type="ECO:0000313" key="2">
    <source>
        <dbReference type="EMBL" id="GIN63413.1"/>
    </source>
</evidence>
<dbReference type="AlphaFoldDB" id="A0A919WKH8"/>
<dbReference type="EMBL" id="BORC01000006">
    <property type="protein sequence ID" value="GIN63413.1"/>
    <property type="molecule type" value="Genomic_DNA"/>
</dbReference>
<dbReference type="NCBIfam" id="NF038403">
    <property type="entry name" value="perm_prefix_1"/>
    <property type="match status" value="1"/>
</dbReference>
<organism evidence="2 3">
    <name type="scientific">Robertmurraya siralis</name>
    <dbReference type="NCBI Taxonomy" id="77777"/>
    <lineage>
        <taxon>Bacteria</taxon>
        <taxon>Bacillati</taxon>
        <taxon>Bacillota</taxon>
        <taxon>Bacilli</taxon>
        <taxon>Bacillales</taxon>
        <taxon>Bacillaceae</taxon>
        <taxon>Robertmurraya</taxon>
    </lineage>
</organism>
<evidence type="ECO:0000313" key="3">
    <source>
        <dbReference type="Proteomes" id="UP000682111"/>
    </source>
</evidence>
<protein>
    <submittedName>
        <fullName evidence="2">Uncharacterized protein</fullName>
    </submittedName>
</protein>
<dbReference type="Proteomes" id="UP000682111">
    <property type="component" value="Unassembled WGS sequence"/>
</dbReference>
<keyword evidence="1" id="KW-0472">Membrane</keyword>
<dbReference type="OrthoDB" id="9815852at2"/>
<feature type="transmembrane region" description="Helical" evidence="1">
    <location>
        <begin position="99"/>
        <end position="120"/>
    </location>
</feature>
<dbReference type="RefSeq" id="WP_095311567.1">
    <property type="nucleotide sequence ID" value="NZ_BORC01000006.1"/>
</dbReference>
<feature type="transmembrane region" description="Helical" evidence="1">
    <location>
        <begin position="291"/>
        <end position="313"/>
    </location>
</feature>
<feature type="transmembrane region" description="Helical" evidence="1">
    <location>
        <begin position="263"/>
        <end position="285"/>
    </location>
</feature>
<keyword evidence="1" id="KW-0812">Transmembrane</keyword>
<reference evidence="2" key="1">
    <citation type="submission" date="2021-03" db="EMBL/GenBank/DDBJ databases">
        <title>Antimicrobial resistance genes in bacteria isolated from Japanese honey, and their potential for conferring macrolide and lincosamide resistance in the American foulbrood pathogen Paenibacillus larvae.</title>
        <authorList>
            <person name="Okamoto M."/>
            <person name="Kumagai M."/>
            <person name="Kanamori H."/>
            <person name="Takamatsu D."/>
        </authorList>
    </citation>
    <scope>NUCLEOTIDE SEQUENCE</scope>
    <source>
        <strain evidence="2">J27TS8</strain>
    </source>
</reference>
<keyword evidence="1" id="KW-1133">Transmembrane helix</keyword>
<evidence type="ECO:0000256" key="1">
    <source>
        <dbReference type="SAM" id="Phobius"/>
    </source>
</evidence>
<sequence>MNTIIDYLDNLFATLPKTKQLEDIRADMLANMEDKYNELKKLGKSENEAIGIVISEFGNIDELLNELDIQLDQKEAHFPLLLEEEIEDFLKTSKKTSMLTGLGVTLCMLGAALLILFFQLPNFSELAATTIGVTTLLVLVAIAVGLFIYGGMLKDKYKFIDEKGEFSLSFNTRKLLEDKKNAYQSTYALSVIFGVILCILSPVSLFIAMAISEEAVTYGVVALLCIIAIAINIFIYYGGIKDSYNRLLKLEEYSERQKEEDKVVGAVAAIVWPLAVCIFLISGLVYHQWHINWIIFPITGLLFGMFSAAYHILKTKETK</sequence>
<name>A0A919WKH8_9BACI</name>
<accession>A0A919WKH8</accession>
<feature type="transmembrane region" description="Helical" evidence="1">
    <location>
        <begin position="217"/>
        <end position="239"/>
    </location>
</feature>
<feature type="transmembrane region" description="Helical" evidence="1">
    <location>
        <begin position="187"/>
        <end position="211"/>
    </location>
</feature>
<feature type="transmembrane region" description="Helical" evidence="1">
    <location>
        <begin position="126"/>
        <end position="149"/>
    </location>
</feature>
<proteinExistence type="predicted"/>
<gene>
    <name evidence="2" type="ORF">J27TS8_34060</name>
</gene>
<comment type="caution">
    <text evidence="2">The sequence shown here is derived from an EMBL/GenBank/DDBJ whole genome shotgun (WGS) entry which is preliminary data.</text>
</comment>
<dbReference type="InterPro" id="IPR047928">
    <property type="entry name" value="Perm_prefix_1"/>
</dbReference>
<keyword evidence="3" id="KW-1185">Reference proteome</keyword>